<protein>
    <submittedName>
        <fullName evidence="2">Uncharacterized protein</fullName>
    </submittedName>
</protein>
<gene>
    <name evidence="2" type="ORF">CkaCkLH20_11145</name>
</gene>
<dbReference type="RefSeq" id="XP_038740959.1">
    <property type="nucleotide sequence ID" value="XM_038893859.1"/>
</dbReference>
<dbReference type="GeneID" id="62166933"/>
<name>A0A9P6LFI1_9PEZI</name>
<dbReference type="EMBL" id="JAATWM020000045">
    <property type="protein sequence ID" value="KAF9871498.1"/>
    <property type="molecule type" value="Genomic_DNA"/>
</dbReference>
<accession>A0A9P6LFI1</accession>
<organism evidence="2 3">
    <name type="scientific">Colletotrichum karsti</name>
    <dbReference type="NCBI Taxonomy" id="1095194"/>
    <lineage>
        <taxon>Eukaryota</taxon>
        <taxon>Fungi</taxon>
        <taxon>Dikarya</taxon>
        <taxon>Ascomycota</taxon>
        <taxon>Pezizomycotina</taxon>
        <taxon>Sordariomycetes</taxon>
        <taxon>Hypocreomycetidae</taxon>
        <taxon>Glomerellales</taxon>
        <taxon>Glomerellaceae</taxon>
        <taxon>Colletotrichum</taxon>
        <taxon>Colletotrichum boninense species complex</taxon>
    </lineage>
</organism>
<evidence type="ECO:0000313" key="3">
    <source>
        <dbReference type="Proteomes" id="UP000781932"/>
    </source>
</evidence>
<proteinExistence type="predicted"/>
<dbReference type="Proteomes" id="UP000781932">
    <property type="component" value="Unassembled WGS sequence"/>
</dbReference>
<sequence length="211" mass="21672">MSKRGLVTPILGATAVLGGGVYYFRKPNTFGDPAQHVHDTDKPRPTADEVAIKKEQANAKRDLGMGGAGVGMNHATGGTDIGSGLKSGNTQNPNRDTAKGPTEKFPSDAGAVGGGHGRGNANSRAIETHGPSKPSGTSGSTGNTEGGISHRLQGFFGTGGHKEGDRPSTPMMDTKVASHHGDTPTNRGGSPWDKHRRDVTATAEKGSPQKS</sequence>
<comment type="caution">
    <text evidence="2">The sequence shown here is derived from an EMBL/GenBank/DDBJ whole genome shotgun (WGS) entry which is preliminary data.</text>
</comment>
<reference evidence="2" key="1">
    <citation type="submission" date="2020-03" db="EMBL/GenBank/DDBJ databases">
        <authorList>
            <person name="He L."/>
        </authorList>
    </citation>
    <scope>NUCLEOTIDE SEQUENCE</scope>
    <source>
        <strain evidence="2">CkLH20</strain>
    </source>
</reference>
<feature type="compositionally biased region" description="Low complexity" evidence="1">
    <location>
        <begin position="119"/>
        <end position="147"/>
    </location>
</feature>
<evidence type="ECO:0000256" key="1">
    <source>
        <dbReference type="SAM" id="MobiDB-lite"/>
    </source>
</evidence>
<dbReference type="OrthoDB" id="4850596at2759"/>
<keyword evidence="3" id="KW-1185">Reference proteome</keyword>
<reference evidence="2" key="2">
    <citation type="submission" date="2020-11" db="EMBL/GenBank/DDBJ databases">
        <title>Whole genome sequencing of Colletotrichum sp.</title>
        <authorList>
            <person name="Li H."/>
        </authorList>
    </citation>
    <scope>NUCLEOTIDE SEQUENCE</scope>
    <source>
        <strain evidence="2">CkLH20</strain>
    </source>
</reference>
<feature type="region of interest" description="Disordered" evidence="1">
    <location>
        <begin position="71"/>
        <end position="211"/>
    </location>
</feature>
<feature type="compositionally biased region" description="Polar residues" evidence="1">
    <location>
        <begin position="86"/>
        <end position="95"/>
    </location>
</feature>
<feature type="compositionally biased region" description="Basic and acidic residues" evidence="1">
    <location>
        <begin position="96"/>
        <end position="106"/>
    </location>
</feature>
<dbReference type="AlphaFoldDB" id="A0A9P6LFI1"/>
<evidence type="ECO:0000313" key="2">
    <source>
        <dbReference type="EMBL" id="KAF9871498.1"/>
    </source>
</evidence>